<feature type="compositionally biased region" description="Basic and acidic residues" evidence="3">
    <location>
        <begin position="770"/>
        <end position="782"/>
    </location>
</feature>
<reference evidence="5 6" key="1">
    <citation type="submission" date="2014-06" db="EMBL/GenBank/DDBJ databases">
        <title>Evolutionary Origins and Diversification of the Mycorrhizal Mutualists.</title>
        <authorList>
            <consortium name="DOE Joint Genome Institute"/>
            <consortium name="Mycorrhizal Genomics Consortium"/>
            <person name="Kohler A."/>
            <person name="Kuo A."/>
            <person name="Nagy L.G."/>
            <person name="Floudas D."/>
            <person name="Copeland A."/>
            <person name="Barry K.W."/>
            <person name="Cichocki N."/>
            <person name="Veneault-Fourrey C."/>
            <person name="LaButti K."/>
            <person name="Lindquist E.A."/>
            <person name="Lipzen A."/>
            <person name="Lundell T."/>
            <person name="Morin E."/>
            <person name="Murat C."/>
            <person name="Riley R."/>
            <person name="Ohm R."/>
            <person name="Sun H."/>
            <person name="Tunlid A."/>
            <person name="Henrissat B."/>
            <person name="Grigoriev I.V."/>
            <person name="Hibbett D.S."/>
            <person name="Martin F."/>
        </authorList>
    </citation>
    <scope>NUCLEOTIDE SEQUENCE [LARGE SCALE GENOMIC DNA]</scope>
    <source>
        <strain evidence="5 6">SS14</strain>
    </source>
</reference>
<evidence type="ECO:0000313" key="5">
    <source>
        <dbReference type="EMBL" id="KIJ37282.1"/>
    </source>
</evidence>
<feature type="compositionally biased region" description="Acidic residues" evidence="3">
    <location>
        <begin position="753"/>
        <end position="769"/>
    </location>
</feature>
<feature type="compositionally biased region" description="Basic residues" evidence="3">
    <location>
        <begin position="822"/>
        <end position="833"/>
    </location>
</feature>
<dbReference type="PROSITE" id="PS00626">
    <property type="entry name" value="RCC1_2"/>
    <property type="match status" value="1"/>
</dbReference>
<organism evidence="5 6">
    <name type="scientific">Sphaerobolus stellatus (strain SS14)</name>
    <dbReference type="NCBI Taxonomy" id="990650"/>
    <lineage>
        <taxon>Eukaryota</taxon>
        <taxon>Fungi</taxon>
        <taxon>Dikarya</taxon>
        <taxon>Basidiomycota</taxon>
        <taxon>Agaricomycotina</taxon>
        <taxon>Agaricomycetes</taxon>
        <taxon>Phallomycetidae</taxon>
        <taxon>Geastrales</taxon>
        <taxon>Sphaerobolaceae</taxon>
        <taxon>Sphaerobolus</taxon>
    </lineage>
</organism>
<evidence type="ECO:0000256" key="3">
    <source>
        <dbReference type="SAM" id="MobiDB-lite"/>
    </source>
</evidence>
<dbReference type="InterPro" id="IPR003615">
    <property type="entry name" value="HNH_nuc"/>
</dbReference>
<accession>A0A0C9V6U7</accession>
<evidence type="ECO:0000259" key="4">
    <source>
        <dbReference type="Pfam" id="PF13391"/>
    </source>
</evidence>
<feature type="repeat" description="RCC1" evidence="2">
    <location>
        <begin position="148"/>
        <end position="214"/>
    </location>
</feature>
<keyword evidence="6" id="KW-1185">Reference proteome</keyword>
<dbReference type="Pfam" id="PF13540">
    <property type="entry name" value="RCC1_2"/>
    <property type="match status" value="1"/>
</dbReference>
<dbReference type="HOGENOM" id="CLU_338357_0_0_1"/>
<dbReference type="PRINTS" id="PR00633">
    <property type="entry name" value="RCCNDNSATION"/>
</dbReference>
<dbReference type="Gene3D" id="2.130.10.30">
    <property type="entry name" value="Regulator of chromosome condensation 1/beta-lactamase-inhibitor protein II"/>
    <property type="match status" value="2"/>
</dbReference>
<dbReference type="OrthoDB" id="5370059at2759"/>
<feature type="repeat" description="RCC1" evidence="2">
    <location>
        <begin position="222"/>
        <end position="293"/>
    </location>
</feature>
<evidence type="ECO:0000256" key="1">
    <source>
        <dbReference type="ARBA" id="ARBA00022737"/>
    </source>
</evidence>
<gene>
    <name evidence="5" type="ORF">M422DRAFT_260222</name>
</gene>
<feature type="domain" description="HNH nuclease" evidence="4">
    <location>
        <begin position="554"/>
        <end position="626"/>
    </location>
</feature>
<protein>
    <recommendedName>
        <fullName evidence="4">HNH nuclease domain-containing protein</fullName>
    </recommendedName>
</protein>
<dbReference type="PANTHER" id="PTHR45622:SF58">
    <property type="entry name" value="REGULATOR OF CHROMOSOME CONDENSATION DOMAIN-CONTAINING PROTEIN"/>
    <property type="match status" value="1"/>
</dbReference>
<dbReference type="Proteomes" id="UP000054279">
    <property type="component" value="Unassembled WGS sequence"/>
</dbReference>
<sequence>MHLRLLSAGSNAQGQLGQSHLEDSHTFQACSFASSGSSSIETGSQSELQAAKILSLCCGANHTLLLAEHEDGQSTRRKLWGCGDGRKGQLGSSHHTRNSTIFSRIDEQILASAGLQAADYVIELIAACWESTFIYLRPRDGELKTSRGILLSMGSNDYGDLGIGSSPTELAYSAEPRRIPLEALLEKQYSSKLNGFAMKRLVGGLHHVVAVVDVFLEDRTDSLVIGWGASRHGQLGDIPVLQTPAKGKQKQKAASKLPTCIPSPIIIRSPDGNHPNITDVSVGANHTIFLLSTGKLVGLGSNRKHQLDSVGQANAIIGVKCTWNGTFSIRNTSPSDEWSIYSSGSGEKGQLGRSHESASLTVDFPLTIKNRSLLGVACGSEHILTLLSQESISEDQPQEEVWGWGWNEHGNLGLGHTDDEFINLWLWIPEINEHFHLLRIPRSLINTFSTRPLKWLRFAAYTVTGISEGDLFKCNKPAHASDIEKERILNYEDDEYDLTEGPIYYSKEGATVDFVHPNVFDDRTSSSRFLVSTSSISRVSNLLKEVQVRDGGYCVLTQRPFAWGCDPAHIIPRSKGNKLIQNITQRRCMTTGNEEEEPVDEIDDFRNIFLLRKDMYIMFWRKSLAFLVTPNFALTKDEIPHAETAGGSVKHIHSIIHASDFRYTLQWLVHDDTPEAVKKERRCMGLREEAPTGVDLLLNSEDDFPPRYLFDYSYGAALLANWCPQETKERIRISVNEEYDADGCYTDYTDRNFDDDEEGEGDAPFELDEEMSKKRREPELGSREGSPPTKKPKTGNEHSDGVELTDAALWSVYGTAWLGGSHSRRSNNSKVRKWLQEIETA</sequence>
<dbReference type="Pfam" id="PF00415">
    <property type="entry name" value="RCC1"/>
    <property type="match status" value="1"/>
</dbReference>
<feature type="repeat" description="RCC1" evidence="2">
    <location>
        <begin position="3"/>
        <end position="69"/>
    </location>
</feature>
<dbReference type="EMBL" id="KN837170">
    <property type="protein sequence ID" value="KIJ37282.1"/>
    <property type="molecule type" value="Genomic_DNA"/>
</dbReference>
<dbReference type="InterPro" id="IPR000408">
    <property type="entry name" value="Reg_chr_condens"/>
</dbReference>
<proteinExistence type="predicted"/>
<dbReference type="AlphaFoldDB" id="A0A0C9V6U7"/>
<feature type="region of interest" description="Disordered" evidence="3">
    <location>
        <begin position="746"/>
        <end position="802"/>
    </location>
</feature>
<dbReference type="InterPro" id="IPR051709">
    <property type="entry name" value="Ub-ligase/GTPase-reg"/>
</dbReference>
<keyword evidence="1" id="KW-0677">Repeat</keyword>
<evidence type="ECO:0000313" key="6">
    <source>
        <dbReference type="Proteomes" id="UP000054279"/>
    </source>
</evidence>
<dbReference type="SUPFAM" id="SSF50985">
    <property type="entry name" value="RCC1/BLIP-II"/>
    <property type="match status" value="1"/>
</dbReference>
<feature type="region of interest" description="Disordered" evidence="3">
    <location>
        <begin position="818"/>
        <end position="841"/>
    </location>
</feature>
<name>A0A0C9V6U7_SPHS4</name>
<feature type="repeat" description="RCC1" evidence="2">
    <location>
        <begin position="338"/>
        <end position="389"/>
    </location>
</feature>
<dbReference type="PROSITE" id="PS50012">
    <property type="entry name" value="RCC1_3"/>
    <property type="match status" value="4"/>
</dbReference>
<evidence type="ECO:0000256" key="2">
    <source>
        <dbReference type="PROSITE-ProRule" id="PRU00235"/>
    </source>
</evidence>
<dbReference type="InterPro" id="IPR009091">
    <property type="entry name" value="RCC1/BLIP-II"/>
</dbReference>
<dbReference type="PANTHER" id="PTHR45622">
    <property type="entry name" value="UBIQUITIN-PROTEIN LIGASE E3A-RELATED"/>
    <property type="match status" value="1"/>
</dbReference>
<dbReference type="Pfam" id="PF13391">
    <property type="entry name" value="HNH_2"/>
    <property type="match status" value="1"/>
</dbReference>